<feature type="compositionally biased region" description="Gly residues" evidence="1">
    <location>
        <begin position="24"/>
        <end position="36"/>
    </location>
</feature>
<reference evidence="2" key="2">
    <citation type="submission" date="2023-01" db="EMBL/GenBank/DDBJ databases">
        <authorList>
            <person name="Sun Q."/>
            <person name="Evtushenko L."/>
        </authorList>
    </citation>
    <scope>NUCLEOTIDE SEQUENCE</scope>
    <source>
        <strain evidence="2">VKM B-1499</strain>
    </source>
</reference>
<proteinExistence type="predicted"/>
<keyword evidence="3" id="KW-1185">Reference proteome</keyword>
<evidence type="ECO:0000313" key="3">
    <source>
        <dbReference type="Proteomes" id="UP001143509"/>
    </source>
</evidence>
<evidence type="ECO:0000256" key="1">
    <source>
        <dbReference type="SAM" id="MobiDB-lite"/>
    </source>
</evidence>
<protein>
    <submittedName>
        <fullName evidence="2">Uncharacterized protein</fullName>
    </submittedName>
</protein>
<sequence length="60" mass="6142">MASREGASREGASKLGAAKEGGDSDGGAVDGRGASVGGRLCRGCRVWTCKRVKPFFSLKP</sequence>
<name>A0ABQ5T4P7_9CAUL</name>
<accession>A0ABQ5T4P7</accession>
<reference evidence="2" key="1">
    <citation type="journal article" date="2014" name="Int. J. Syst. Evol. Microbiol.">
        <title>Complete genome of a new Firmicutes species belonging to the dominant human colonic microbiota ('Ruminococcus bicirculans') reveals two chromosomes and a selective capacity to utilize plant glucans.</title>
        <authorList>
            <consortium name="NISC Comparative Sequencing Program"/>
            <person name="Wegmann U."/>
            <person name="Louis P."/>
            <person name="Goesmann A."/>
            <person name="Henrissat B."/>
            <person name="Duncan S.H."/>
            <person name="Flint H.J."/>
        </authorList>
    </citation>
    <scope>NUCLEOTIDE SEQUENCE</scope>
    <source>
        <strain evidence="2">VKM B-1499</strain>
    </source>
</reference>
<feature type="compositionally biased region" description="Basic and acidic residues" evidence="1">
    <location>
        <begin position="1"/>
        <end position="12"/>
    </location>
</feature>
<evidence type="ECO:0000313" key="2">
    <source>
        <dbReference type="EMBL" id="GLK47341.1"/>
    </source>
</evidence>
<dbReference type="Proteomes" id="UP001143509">
    <property type="component" value="Unassembled WGS sequence"/>
</dbReference>
<comment type="caution">
    <text evidence="2">The sequence shown here is derived from an EMBL/GenBank/DDBJ whole genome shotgun (WGS) entry which is preliminary data.</text>
</comment>
<organism evidence="2 3">
    <name type="scientific">Brevundimonas intermedia</name>
    <dbReference type="NCBI Taxonomy" id="74315"/>
    <lineage>
        <taxon>Bacteria</taxon>
        <taxon>Pseudomonadati</taxon>
        <taxon>Pseudomonadota</taxon>
        <taxon>Alphaproteobacteria</taxon>
        <taxon>Caulobacterales</taxon>
        <taxon>Caulobacteraceae</taxon>
        <taxon>Brevundimonas</taxon>
    </lineage>
</organism>
<dbReference type="EMBL" id="BSFD01000001">
    <property type="protein sequence ID" value="GLK47341.1"/>
    <property type="molecule type" value="Genomic_DNA"/>
</dbReference>
<feature type="region of interest" description="Disordered" evidence="1">
    <location>
        <begin position="1"/>
        <end position="38"/>
    </location>
</feature>
<gene>
    <name evidence="2" type="ORF">GCM10017620_03140</name>
</gene>